<protein>
    <recommendedName>
        <fullName evidence="4 17">NADH-ubiquinone oxidoreductase chain 5</fullName>
        <ecNumber evidence="3 17">7.1.1.2</ecNumber>
    </recommendedName>
</protein>
<evidence type="ECO:0000256" key="16">
    <source>
        <dbReference type="ARBA" id="ARBA00049551"/>
    </source>
</evidence>
<keyword evidence="11 17" id="KW-1133">Transmembrane helix</keyword>
<dbReference type="InterPro" id="IPR003945">
    <property type="entry name" value="NU5C-like"/>
</dbReference>
<dbReference type="GO" id="GO:0008137">
    <property type="term" value="F:NADH dehydrogenase (ubiquinone) activity"/>
    <property type="evidence" value="ECO:0007669"/>
    <property type="project" value="UniProtKB-EC"/>
</dbReference>
<feature type="transmembrane region" description="Helical" evidence="17">
    <location>
        <begin position="295"/>
        <end position="317"/>
    </location>
</feature>
<dbReference type="Pfam" id="PF00662">
    <property type="entry name" value="Proton_antipo_N"/>
    <property type="match status" value="1"/>
</dbReference>
<evidence type="ECO:0000256" key="17">
    <source>
        <dbReference type="RuleBase" id="RU003404"/>
    </source>
</evidence>
<proteinExistence type="inferred from homology"/>
<dbReference type="InterPro" id="IPR001516">
    <property type="entry name" value="Proton_antipo_N"/>
</dbReference>
<evidence type="ECO:0000256" key="9">
    <source>
        <dbReference type="ARBA" id="ARBA00022967"/>
    </source>
</evidence>
<gene>
    <name evidence="21" type="primary">ND5</name>
</gene>
<geneLocation type="mitochondrion" evidence="21"/>
<feature type="transmembrane region" description="Helical" evidence="17">
    <location>
        <begin position="419"/>
        <end position="440"/>
    </location>
</feature>
<dbReference type="EC" id="7.1.1.2" evidence="3 17"/>
<feature type="transmembrane region" description="Helical" evidence="17">
    <location>
        <begin position="242"/>
        <end position="264"/>
    </location>
</feature>
<feature type="transmembrane region" description="Helical" evidence="17">
    <location>
        <begin position="446"/>
        <end position="469"/>
    </location>
</feature>
<keyword evidence="8" id="KW-0999">Mitochondrion inner membrane</keyword>
<feature type="transmembrane region" description="Helical" evidence="17">
    <location>
        <begin position="271"/>
        <end position="289"/>
    </location>
</feature>
<evidence type="ECO:0000256" key="15">
    <source>
        <dbReference type="ARBA" id="ARBA00023136"/>
    </source>
</evidence>
<name>A0A977KC81_9NEOP</name>
<evidence type="ECO:0000259" key="20">
    <source>
        <dbReference type="Pfam" id="PF06455"/>
    </source>
</evidence>
<evidence type="ECO:0000256" key="12">
    <source>
        <dbReference type="ARBA" id="ARBA00023027"/>
    </source>
</evidence>
<comment type="function">
    <text evidence="1">Core subunit of the mitochondrial membrane respiratory chain NADH dehydrogenase (Complex I) that is believed to belong to the minimal assembly required for catalysis. Complex I functions in the transfer of electrons from NADH to the respiratory chain. The immediate electron acceptor for the enzyme is believed to be ubiquinone.</text>
</comment>
<dbReference type="GO" id="GO:0003954">
    <property type="term" value="F:NADH dehydrogenase activity"/>
    <property type="evidence" value="ECO:0007669"/>
    <property type="project" value="TreeGrafter"/>
</dbReference>
<dbReference type="PANTHER" id="PTHR42829">
    <property type="entry name" value="NADH-UBIQUINONE OXIDOREDUCTASE CHAIN 5"/>
    <property type="match status" value="1"/>
</dbReference>
<dbReference type="PRINTS" id="PR01435">
    <property type="entry name" value="NPOXDRDTASE5"/>
</dbReference>
<evidence type="ECO:0000256" key="1">
    <source>
        <dbReference type="ARBA" id="ARBA00003257"/>
    </source>
</evidence>
<evidence type="ECO:0000259" key="18">
    <source>
        <dbReference type="Pfam" id="PF00361"/>
    </source>
</evidence>
<keyword evidence="6" id="KW-0679">Respiratory chain</keyword>
<dbReference type="GO" id="GO:0042773">
    <property type="term" value="P:ATP synthesis coupled electron transport"/>
    <property type="evidence" value="ECO:0007669"/>
    <property type="project" value="InterPro"/>
</dbReference>
<keyword evidence="10" id="KW-0249">Electron transport</keyword>
<accession>A0A977KC81</accession>
<dbReference type="PRINTS" id="PR01434">
    <property type="entry name" value="NADHDHGNASE5"/>
</dbReference>
<keyword evidence="12 17" id="KW-0520">NAD</keyword>
<keyword evidence="7 17" id="KW-0812">Transmembrane</keyword>
<evidence type="ECO:0000256" key="14">
    <source>
        <dbReference type="ARBA" id="ARBA00023128"/>
    </source>
</evidence>
<feature type="transmembrane region" description="Helical" evidence="17">
    <location>
        <begin position="87"/>
        <end position="106"/>
    </location>
</feature>
<evidence type="ECO:0000256" key="7">
    <source>
        <dbReference type="ARBA" id="ARBA00022692"/>
    </source>
</evidence>
<feature type="domain" description="NADH dehydrogenase subunit 5 C-terminal" evidence="20">
    <location>
        <begin position="392"/>
        <end position="573"/>
    </location>
</feature>
<feature type="transmembrane region" description="Helical" evidence="17">
    <location>
        <begin position="376"/>
        <end position="398"/>
    </location>
</feature>
<evidence type="ECO:0000256" key="11">
    <source>
        <dbReference type="ARBA" id="ARBA00022989"/>
    </source>
</evidence>
<evidence type="ECO:0000259" key="19">
    <source>
        <dbReference type="Pfam" id="PF00662"/>
    </source>
</evidence>
<evidence type="ECO:0000256" key="13">
    <source>
        <dbReference type="ARBA" id="ARBA00023075"/>
    </source>
</evidence>
<comment type="function">
    <text evidence="17">Core subunit of the mitochondrial membrane respiratory chain NADH dehydrogenase (Complex I) which catalyzes electron transfer from NADH through the respiratory chain, using ubiquinone as an electron acceptor. Essential for the catalytic activity and assembly of complex I.</text>
</comment>
<dbReference type="PANTHER" id="PTHR42829:SF2">
    <property type="entry name" value="NADH-UBIQUINONE OXIDOREDUCTASE CHAIN 5"/>
    <property type="match status" value="1"/>
</dbReference>
<keyword evidence="9" id="KW-1278">Translocase</keyword>
<feature type="transmembrane region" description="Helical" evidence="17">
    <location>
        <begin position="555"/>
        <end position="572"/>
    </location>
</feature>
<dbReference type="EMBL" id="OK127862">
    <property type="protein sequence ID" value="UXD78620.1"/>
    <property type="molecule type" value="Genomic_DNA"/>
</dbReference>
<feature type="domain" description="NADH:quinone oxidoreductase/Mrp antiporter transmembrane" evidence="18">
    <location>
        <begin position="107"/>
        <end position="389"/>
    </location>
</feature>
<feature type="domain" description="NADH-Ubiquinone oxidoreductase (complex I) chain 5 N-terminal" evidence="19">
    <location>
        <begin position="42"/>
        <end position="90"/>
    </location>
</feature>
<dbReference type="InterPro" id="IPR010934">
    <property type="entry name" value="NADH_DH_su5_C"/>
</dbReference>
<dbReference type="Pfam" id="PF06455">
    <property type="entry name" value="NADH5_C"/>
    <property type="match status" value="1"/>
</dbReference>
<dbReference type="RefSeq" id="YP_010502856.1">
    <property type="nucleotide sequence ID" value="NC_066978.1"/>
</dbReference>
<keyword evidence="15 17" id="KW-0472">Membrane</keyword>
<evidence type="ECO:0000313" key="21">
    <source>
        <dbReference type="EMBL" id="UXD78620.1"/>
    </source>
</evidence>
<evidence type="ECO:0000256" key="10">
    <source>
        <dbReference type="ARBA" id="ARBA00022982"/>
    </source>
</evidence>
<feature type="transmembrane region" description="Helical" evidence="17">
    <location>
        <begin position="7"/>
        <end position="29"/>
    </location>
</feature>
<evidence type="ECO:0000256" key="8">
    <source>
        <dbReference type="ARBA" id="ARBA00022792"/>
    </source>
</evidence>
<keyword evidence="5 17" id="KW-0813">Transport</keyword>
<comment type="catalytic activity">
    <reaction evidence="16 17">
        <text>a ubiquinone + NADH + 5 H(+)(in) = a ubiquinol + NAD(+) + 4 H(+)(out)</text>
        <dbReference type="Rhea" id="RHEA:29091"/>
        <dbReference type="Rhea" id="RHEA-COMP:9565"/>
        <dbReference type="Rhea" id="RHEA-COMP:9566"/>
        <dbReference type="ChEBI" id="CHEBI:15378"/>
        <dbReference type="ChEBI" id="CHEBI:16389"/>
        <dbReference type="ChEBI" id="CHEBI:17976"/>
        <dbReference type="ChEBI" id="CHEBI:57540"/>
        <dbReference type="ChEBI" id="CHEBI:57945"/>
        <dbReference type="EC" id="7.1.1.2"/>
    </reaction>
</comment>
<sequence>MLYLSLCFISFFLLMFLSSLMFMMSLYFILNDLIYFIEWEIISLNSSTIVMTMLLDWMSLLFMSFVLLISSLVILYSEDYMSGDMMLNRFIFLVLMFVLSMVFVIISPNLISILLGWDGLGLISYCLVIYYQNVKSYNAGMLTALSNRVGDVALLMAIAWMLNFGSWNYIFYLDCLNYSEMYLIMLLIILAGMTKSAQIPFSAWLPAAMAAPTPVSALVHSSTLVTAGVYLLIRFSKALPEWLLSLMLVISVLTMFMSGLSANFEYDLKKIIALSTLSQLGLMMSILSMGFADLAFFHLLTHALFKALLFMCAGMVIHNMKNFQDIRFMGNLTTFMPLTSACFMISNFALCGLPFLTGFYSKDLILEMISLSYLNMFMYMLYFFSTGLTVCYTFRLFYYVMWGDYNLVSMCKLSEESWFMLYGMLGLMIFAVMGGSMLNWMIFLTPYFICLPLIMKMLPILVSVMGLWLGSMLFKYSMNYYFNLFNKYEMIIYSGSMWFMPMIFTKGVSNLPLNIGLNSMKYVDMGWSEYFGAQNLYYVLMKLSGINQWIQMNDFKSYLVFFVIALLMITLIM</sequence>
<dbReference type="Pfam" id="PF00361">
    <property type="entry name" value="Proton_antipo_M"/>
    <property type="match status" value="1"/>
</dbReference>
<feature type="transmembrane region" description="Helical" evidence="17">
    <location>
        <begin position="338"/>
        <end position="356"/>
    </location>
</feature>
<feature type="transmembrane region" description="Helical" evidence="17">
    <location>
        <begin position="217"/>
        <end position="236"/>
    </location>
</feature>
<dbReference type="GO" id="GO:0005743">
    <property type="term" value="C:mitochondrial inner membrane"/>
    <property type="evidence" value="ECO:0007669"/>
    <property type="project" value="UniProtKB-SubCell"/>
</dbReference>
<feature type="transmembrane region" description="Helical" evidence="17">
    <location>
        <begin position="490"/>
        <end position="509"/>
    </location>
</feature>
<dbReference type="AlphaFoldDB" id="A0A977KC81"/>
<comment type="similarity">
    <text evidence="17">Belongs to the complex I subunit 5 family.</text>
</comment>
<dbReference type="InterPro" id="IPR001750">
    <property type="entry name" value="ND/Mrp_TM"/>
</dbReference>
<evidence type="ECO:0000256" key="6">
    <source>
        <dbReference type="ARBA" id="ARBA00022660"/>
    </source>
</evidence>
<dbReference type="GeneID" id="75518422"/>
<keyword evidence="14 17" id="KW-0496">Mitochondrion</keyword>
<evidence type="ECO:0000256" key="2">
    <source>
        <dbReference type="ARBA" id="ARBA00004448"/>
    </source>
</evidence>
<evidence type="ECO:0000256" key="4">
    <source>
        <dbReference type="ARBA" id="ARBA00021096"/>
    </source>
</evidence>
<comment type="subcellular location">
    <subcellularLocation>
        <location evidence="2">Mitochondrion inner membrane</location>
        <topology evidence="2">Multi-pass membrane protein</topology>
    </subcellularLocation>
</comment>
<organism evidence="21">
    <name type="scientific">Parasphendale agrionina</name>
    <dbReference type="NCBI Taxonomy" id="766989"/>
    <lineage>
        <taxon>Eukaryota</taxon>
        <taxon>Metazoa</taxon>
        <taxon>Ecdysozoa</taxon>
        <taxon>Arthropoda</taxon>
        <taxon>Hexapoda</taxon>
        <taxon>Insecta</taxon>
        <taxon>Pterygota</taxon>
        <taxon>Neoptera</taxon>
        <taxon>Polyneoptera</taxon>
        <taxon>Dictyoptera</taxon>
        <taxon>Mantodea</taxon>
        <taxon>Eumantodea</taxon>
        <taxon>Mantoidea</taxon>
        <taxon>Mantidae</taxon>
        <taxon>Miomantinae</taxon>
        <taxon>Miomantini</taxon>
    </lineage>
</organism>
<keyword evidence="13 17" id="KW-0830">Ubiquinone</keyword>
<dbReference type="CTD" id="4540"/>
<feature type="transmembrane region" description="Helical" evidence="17">
    <location>
        <begin position="182"/>
        <end position="205"/>
    </location>
</feature>
<evidence type="ECO:0000256" key="3">
    <source>
        <dbReference type="ARBA" id="ARBA00012944"/>
    </source>
</evidence>
<feature type="transmembrane region" description="Helical" evidence="17">
    <location>
        <begin position="49"/>
        <end position="75"/>
    </location>
</feature>
<evidence type="ECO:0000256" key="5">
    <source>
        <dbReference type="ARBA" id="ARBA00022448"/>
    </source>
</evidence>
<feature type="transmembrane region" description="Helical" evidence="17">
    <location>
        <begin position="152"/>
        <end position="170"/>
    </location>
</feature>
<dbReference type="GO" id="GO:0015990">
    <property type="term" value="P:electron transport coupled proton transport"/>
    <property type="evidence" value="ECO:0007669"/>
    <property type="project" value="TreeGrafter"/>
</dbReference>
<reference evidence="21" key="1">
    <citation type="submission" date="2021-09" db="EMBL/GenBank/DDBJ databases">
        <authorList>
            <person name="Zhou Z.J."/>
            <person name="Wang W.J."/>
        </authorList>
    </citation>
    <scope>NUCLEOTIDE SEQUENCE</scope>
</reference>